<protein>
    <submittedName>
        <fullName evidence="2 3">Uncharacterized protein</fullName>
    </submittedName>
</protein>
<feature type="compositionally biased region" description="Basic residues" evidence="1">
    <location>
        <begin position="80"/>
        <end position="92"/>
    </location>
</feature>
<dbReference type="Proteomes" id="UP000002051">
    <property type="component" value="Unassembled WGS sequence"/>
</dbReference>
<evidence type="ECO:0000256" key="1">
    <source>
        <dbReference type="SAM" id="MobiDB-lite"/>
    </source>
</evidence>
<proteinExistence type="predicted"/>
<evidence type="ECO:0000313" key="3">
    <source>
        <dbReference type="EnsemblPlants" id="AES60185"/>
    </source>
</evidence>
<reference evidence="2 4" key="1">
    <citation type="journal article" date="2011" name="Nature">
        <title>The Medicago genome provides insight into the evolution of rhizobial symbioses.</title>
        <authorList>
            <person name="Young N.D."/>
            <person name="Debelle F."/>
            <person name="Oldroyd G.E."/>
            <person name="Geurts R."/>
            <person name="Cannon S.B."/>
            <person name="Udvardi M.K."/>
            <person name="Benedito V.A."/>
            <person name="Mayer K.F."/>
            <person name="Gouzy J."/>
            <person name="Schoof H."/>
            <person name="Van de Peer Y."/>
            <person name="Proost S."/>
            <person name="Cook D.R."/>
            <person name="Meyers B.C."/>
            <person name="Spannagl M."/>
            <person name="Cheung F."/>
            <person name="De Mita S."/>
            <person name="Krishnakumar V."/>
            <person name="Gundlach H."/>
            <person name="Zhou S."/>
            <person name="Mudge J."/>
            <person name="Bharti A.K."/>
            <person name="Murray J.D."/>
            <person name="Naoumkina M.A."/>
            <person name="Rosen B."/>
            <person name="Silverstein K.A."/>
            <person name="Tang H."/>
            <person name="Rombauts S."/>
            <person name="Zhao P.X."/>
            <person name="Zhou P."/>
            <person name="Barbe V."/>
            <person name="Bardou P."/>
            <person name="Bechner M."/>
            <person name="Bellec A."/>
            <person name="Berger A."/>
            <person name="Berges H."/>
            <person name="Bidwell S."/>
            <person name="Bisseling T."/>
            <person name="Choisne N."/>
            <person name="Couloux A."/>
            <person name="Denny R."/>
            <person name="Deshpande S."/>
            <person name="Dai X."/>
            <person name="Doyle J.J."/>
            <person name="Dudez A.M."/>
            <person name="Farmer A.D."/>
            <person name="Fouteau S."/>
            <person name="Franken C."/>
            <person name="Gibelin C."/>
            <person name="Gish J."/>
            <person name="Goldstein S."/>
            <person name="Gonzalez A.J."/>
            <person name="Green P.J."/>
            <person name="Hallab A."/>
            <person name="Hartog M."/>
            <person name="Hua A."/>
            <person name="Humphray S.J."/>
            <person name="Jeong D.H."/>
            <person name="Jing Y."/>
            <person name="Jocker A."/>
            <person name="Kenton S.M."/>
            <person name="Kim D.J."/>
            <person name="Klee K."/>
            <person name="Lai H."/>
            <person name="Lang C."/>
            <person name="Lin S."/>
            <person name="Macmil S.L."/>
            <person name="Magdelenat G."/>
            <person name="Matthews L."/>
            <person name="McCorrison J."/>
            <person name="Monaghan E.L."/>
            <person name="Mun J.H."/>
            <person name="Najar F.Z."/>
            <person name="Nicholson C."/>
            <person name="Noirot C."/>
            <person name="O'Bleness M."/>
            <person name="Paule C.R."/>
            <person name="Poulain J."/>
            <person name="Prion F."/>
            <person name="Qin B."/>
            <person name="Qu C."/>
            <person name="Retzel E.F."/>
            <person name="Riddle C."/>
            <person name="Sallet E."/>
            <person name="Samain S."/>
            <person name="Samson N."/>
            <person name="Sanders I."/>
            <person name="Saurat O."/>
            <person name="Scarpelli C."/>
            <person name="Schiex T."/>
            <person name="Segurens B."/>
            <person name="Severin A.J."/>
            <person name="Sherrier D.J."/>
            <person name="Shi R."/>
            <person name="Sims S."/>
            <person name="Singer S.R."/>
            <person name="Sinharoy S."/>
            <person name="Sterck L."/>
            <person name="Viollet A."/>
            <person name="Wang B.B."/>
            <person name="Wang K."/>
            <person name="Wang M."/>
            <person name="Wang X."/>
            <person name="Warfsmann J."/>
            <person name="Weissenbach J."/>
            <person name="White D.D."/>
            <person name="White J.D."/>
            <person name="Wiley G.B."/>
            <person name="Wincker P."/>
            <person name="Xing Y."/>
            <person name="Yang L."/>
            <person name="Yao Z."/>
            <person name="Ying F."/>
            <person name="Zhai J."/>
            <person name="Zhou L."/>
            <person name="Zuber A."/>
            <person name="Denarie J."/>
            <person name="Dixon R.A."/>
            <person name="May G.D."/>
            <person name="Schwartz D.C."/>
            <person name="Rogers J."/>
            <person name="Quetier F."/>
            <person name="Town C.D."/>
            <person name="Roe B.A."/>
        </authorList>
    </citation>
    <scope>NUCLEOTIDE SEQUENCE [LARGE SCALE GENOMIC DNA]</scope>
    <source>
        <strain evidence="2">A17</strain>
        <strain evidence="3 4">cv. Jemalong A17</strain>
    </source>
</reference>
<feature type="region of interest" description="Disordered" evidence="1">
    <location>
        <begin position="75"/>
        <end position="100"/>
    </location>
</feature>
<accession>G7I3P2</accession>
<dbReference type="PaxDb" id="3880-AES60185"/>
<dbReference type="EMBL" id="CM001217">
    <property type="protein sequence ID" value="AES60185.1"/>
    <property type="molecule type" value="Genomic_DNA"/>
</dbReference>
<name>G7I3P2_MEDTR</name>
<dbReference type="HOGENOM" id="CLU_2310186_0_0_1"/>
<evidence type="ECO:0000313" key="2">
    <source>
        <dbReference type="EMBL" id="AES60185.1"/>
    </source>
</evidence>
<keyword evidence="4" id="KW-1185">Reference proteome</keyword>
<reference evidence="3" key="3">
    <citation type="submission" date="2015-04" db="UniProtKB">
        <authorList>
            <consortium name="EnsemblPlants"/>
        </authorList>
    </citation>
    <scope>IDENTIFICATION</scope>
    <source>
        <strain evidence="3">cv. Jemalong A17</strain>
    </source>
</reference>
<dbReference type="AlphaFoldDB" id="G7I3P2"/>
<organism evidence="2 4">
    <name type="scientific">Medicago truncatula</name>
    <name type="common">Barrel medic</name>
    <name type="synonym">Medicago tribuloides</name>
    <dbReference type="NCBI Taxonomy" id="3880"/>
    <lineage>
        <taxon>Eukaryota</taxon>
        <taxon>Viridiplantae</taxon>
        <taxon>Streptophyta</taxon>
        <taxon>Embryophyta</taxon>
        <taxon>Tracheophyta</taxon>
        <taxon>Spermatophyta</taxon>
        <taxon>Magnoliopsida</taxon>
        <taxon>eudicotyledons</taxon>
        <taxon>Gunneridae</taxon>
        <taxon>Pentapetalae</taxon>
        <taxon>rosids</taxon>
        <taxon>fabids</taxon>
        <taxon>Fabales</taxon>
        <taxon>Fabaceae</taxon>
        <taxon>Papilionoideae</taxon>
        <taxon>50 kb inversion clade</taxon>
        <taxon>NPAAA clade</taxon>
        <taxon>Hologalegina</taxon>
        <taxon>IRL clade</taxon>
        <taxon>Trifolieae</taxon>
        <taxon>Medicago</taxon>
    </lineage>
</organism>
<sequence>MGLETPVVHLAPNNGYQAAVRIDPCNVIANALSIPPGEYIRKKVHVIDLPLHGRSEGWGMFVLKEKFKMIKGRLKDWRRSHTKHRKQNKRSKGRIEQIGN</sequence>
<dbReference type="EnsemblPlants" id="AES60185">
    <property type="protein sequence ID" value="AES60185"/>
    <property type="gene ID" value="MTR_1g041820"/>
</dbReference>
<reference evidence="2 4" key="2">
    <citation type="journal article" date="2014" name="BMC Genomics">
        <title>An improved genome release (version Mt4.0) for the model legume Medicago truncatula.</title>
        <authorList>
            <person name="Tang H."/>
            <person name="Krishnakumar V."/>
            <person name="Bidwell S."/>
            <person name="Rosen B."/>
            <person name="Chan A."/>
            <person name="Zhou S."/>
            <person name="Gentzbittel L."/>
            <person name="Childs K.L."/>
            <person name="Yandell M."/>
            <person name="Gundlach H."/>
            <person name="Mayer K.F."/>
            <person name="Schwartz D.C."/>
            <person name="Town C.D."/>
        </authorList>
    </citation>
    <scope>GENOME REANNOTATION</scope>
    <source>
        <strain evidence="3 4">cv. Jemalong A17</strain>
    </source>
</reference>
<gene>
    <name evidence="2" type="ordered locus">MTR_1g041820</name>
</gene>
<evidence type="ECO:0000313" key="4">
    <source>
        <dbReference type="Proteomes" id="UP000002051"/>
    </source>
</evidence>